<dbReference type="AlphaFoldDB" id="A0A1A8VNB1"/>
<evidence type="ECO:0000313" key="3">
    <source>
        <dbReference type="Proteomes" id="UP000078546"/>
    </source>
</evidence>
<accession>A0A1A8VNB1</accession>
<dbReference type="EMBL" id="FLQU01000196">
    <property type="protein sequence ID" value="SBS82045.1"/>
    <property type="molecule type" value="Genomic_DNA"/>
</dbReference>
<evidence type="ECO:0000313" key="2">
    <source>
        <dbReference type="EMBL" id="SBS98768.1"/>
    </source>
</evidence>
<dbReference type="EMBL" id="FLQV01000931">
    <property type="protein sequence ID" value="SBS98768.1"/>
    <property type="molecule type" value="Genomic_DNA"/>
</dbReference>
<evidence type="ECO:0000313" key="4">
    <source>
        <dbReference type="Proteomes" id="UP000078560"/>
    </source>
</evidence>
<sequence>MPEDVSLKELPSAKHYEELENGIHYSEIIDVVLNNSEISSVNNWQQNIDNYLNKYLIENTEMLSENNSKKCYRYLNYLFDFIKKMYDLFKDIDYIKKSHEKMNRNSVCSKTESYIKRRNSNFMTMYNNPSYKYSGLLKYYDITSFDEFDSIIQRIECASDEDVASS</sequence>
<name>A0A1A8VNB1_PLAOA</name>
<reference evidence="3 4" key="2">
    <citation type="submission" date="2016-05" db="EMBL/GenBank/DDBJ databases">
        <authorList>
            <person name="Naeem Raeece"/>
        </authorList>
    </citation>
    <scope>NUCLEOTIDE SEQUENCE [LARGE SCALE GENOMIC DNA]</scope>
</reference>
<protein>
    <submittedName>
        <fullName evidence="1">PIR Superfamily Protein</fullName>
    </submittedName>
</protein>
<proteinExistence type="predicted"/>
<organism evidence="1 4">
    <name type="scientific">Plasmodium ovale curtisi</name>
    <dbReference type="NCBI Taxonomy" id="864141"/>
    <lineage>
        <taxon>Eukaryota</taxon>
        <taxon>Sar</taxon>
        <taxon>Alveolata</taxon>
        <taxon>Apicomplexa</taxon>
        <taxon>Aconoidasida</taxon>
        <taxon>Haemosporida</taxon>
        <taxon>Plasmodiidae</taxon>
        <taxon>Plasmodium</taxon>
        <taxon>Plasmodium (Plasmodium)</taxon>
    </lineage>
</organism>
<dbReference type="Proteomes" id="UP000078546">
    <property type="component" value="Unassembled WGS sequence"/>
</dbReference>
<reference evidence="1" key="1">
    <citation type="submission" date="2016-05" db="EMBL/GenBank/DDBJ databases">
        <authorList>
            <person name="Lavstsen T."/>
            <person name="Jespersen J.S."/>
        </authorList>
    </citation>
    <scope>NUCLEOTIDE SEQUENCE [LARGE SCALE GENOMIC DNA]</scope>
</reference>
<evidence type="ECO:0000313" key="1">
    <source>
        <dbReference type="EMBL" id="SBS82045.1"/>
    </source>
</evidence>
<gene>
    <name evidence="2" type="ORF">POVCU1_048640</name>
    <name evidence="1" type="ORF">POVCU2_0013570</name>
</gene>
<dbReference type="Proteomes" id="UP000078560">
    <property type="component" value="Unassembled WGS sequence"/>
</dbReference>